<dbReference type="RefSeq" id="WP_036817721.1">
    <property type="nucleotide sequence ID" value="NZ_JGVO01000094.1"/>
</dbReference>
<keyword evidence="2" id="KW-0808">Transferase</keyword>
<dbReference type="PANTHER" id="PTHR12526:SF630">
    <property type="entry name" value="GLYCOSYLTRANSFERASE"/>
    <property type="match status" value="1"/>
</dbReference>
<dbReference type="EMBL" id="PYMA01000007">
    <property type="protein sequence ID" value="PSW19165.1"/>
    <property type="molecule type" value="Genomic_DNA"/>
</dbReference>
<evidence type="ECO:0000313" key="3">
    <source>
        <dbReference type="Proteomes" id="UP000241771"/>
    </source>
</evidence>
<proteinExistence type="predicted"/>
<sequence>MVYLLVDSSGFGGIESHIQQLALLLRSQRIEVEVVYLRHYPSHPQYAQLERQQIPYRFLSSYSLIGFFKNLAATDVVHAHGYKASILSRCCRLLARYHLVTTYHAGESVSGRLACYEWLNRYTGWLSYNLAVSTKIKRHQPFHCELLRNFVACDGSPPNRQRHSQLQVGFVGRLSHEKGIDRFIAINQHTVGCEFHVYGDGEQSYLLEGAGVKWHGAVPSMVPHWQELDVLLITSRAEGMPMAALEAMSHGVVVISTDVGEMPALVDNCCLVAEDNWQQLSFKLEQCVNEPAEFWLALSRQQQQLVKANYSGEACWQQLAKIYRLHSASS</sequence>
<keyword evidence="3" id="KW-1185">Reference proteome</keyword>
<gene>
    <name evidence="2" type="ORF">C9I98_12385</name>
</gene>
<accession>A0A2T3NSI1</accession>
<dbReference type="CDD" id="cd03801">
    <property type="entry name" value="GT4_PimA-like"/>
    <property type="match status" value="1"/>
</dbReference>
<evidence type="ECO:0000259" key="1">
    <source>
        <dbReference type="Pfam" id="PF13439"/>
    </source>
</evidence>
<dbReference type="SUPFAM" id="SSF53756">
    <property type="entry name" value="UDP-Glycosyltransferase/glycogen phosphorylase"/>
    <property type="match status" value="1"/>
</dbReference>
<evidence type="ECO:0000313" key="2">
    <source>
        <dbReference type="EMBL" id="PSW19165.1"/>
    </source>
</evidence>
<feature type="domain" description="Glycosyltransferase subfamily 4-like N-terminal" evidence="1">
    <location>
        <begin position="11"/>
        <end position="138"/>
    </location>
</feature>
<organism evidence="2 3">
    <name type="scientific">Photobacterium sanctipauli</name>
    <dbReference type="NCBI Taxonomy" id="1342794"/>
    <lineage>
        <taxon>Bacteria</taxon>
        <taxon>Pseudomonadati</taxon>
        <taxon>Pseudomonadota</taxon>
        <taxon>Gammaproteobacteria</taxon>
        <taxon>Vibrionales</taxon>
        <taxon>Vibrionaceae</taxon>
        <taxon>Photobacterium</taxon>
    </lineage>
</organism>
<dbReference type="OrthoDB" id="9768937at2"/>
<comment type="caution">
    <text evidence="2">The sequence shown here is derived from an EMBL/GenBank/DDBJ whole genome shotgun (WGS) entry which is preliminary data.</text>
</comment>
<name>A0A2T3NSI1_9GAMM</name>
<dbReference type="Gene3D" id="3.40.50.2000">
    <property type="entry name" value="Glycogen Phosphorylase B"/>
    <property type="match status" value="2"/>
</dbReference>
<reference evidence="2 3" key="1">
    <citation type="submission" date="2018-01" db="EMBL/GenBank/DDBJ databases">
        <title>Whole genome sequencing of Histamine producing bacteria.</title>
        <authorList>
            <person name="Butler K."/>
        </authorList>
    </citation>
    <scope>NUCLEOTIDE SEQUENCE [LARGE SCALE GENOMIC DNA]</scope>
    <source>
        <strain evidence="2 3">DSM 100436</strain>
    </source>
</reference>
<dbReference type="Pfam" id="PF13439">
    <property type="entry name" value="Glyco_transf_4"/>
    <property type="match status" value="1"/>
</dbReference>
<dbReference type="Pfam" id="PF13692">
    <property type="entry name" value="Glyco_trans_1_4"/>
    <property type="match status" value="1"/>
</dbReference>
<dbReference type="AlphaFoldDB" id="A0A2T3NSI1"/>
<dbReference type="InterPro" id="IPR028098">
    <property type="entry name" value="Glyco_trans_4-like_N"/>
</dbReference>
<protein>
    <submittedName>
        <fullName evidence="2">Glycosyl transferase family 1</fullName>
    </submittedName>
</protein>
<dbReference type="PANTHER" id="PTHR12526">
    <property type="entry name" value="GLYCOSYLTRANSFERASE"/>
    <property type="match status" value="1"/>
</dbReference>
<dbReference type="GO" id="GO:0016757">
    <property type="term" value="F:glycosyltransferase activity"/>
    <property type="evidence" value="ECO:0007669"/>
    <property type="project" value="UniProtKB-ARBA"/>
</dbReference>
<dbReference type="Proteomes" id="UP000241771">
    <property type="component" value="Unassembled WGS sequence"/>
</dbReference>